<dbReference type="Gene3D" id="3.40.50.1820">
    <property type="entry name" value="alpha/beta hydrolase"/>
    <property type="match status" value="1"/>
</dbReference>
<dbReference type="GO" id="GO:0016787">
    <property type="term" value="F:hydrolase activity"/>
    <property type="evidence" value="ECO:0007669"/>
    <property type="project" value="UniProtKB-KW"/>
</dbReference>
<organism evidence="2 3">
    <name type="scientific">Secundilactobacillus paracollinoides</name>
    <dbReference type="NCBI Taxonomy" id="240427"/>
    <lineage>
        <taxon>Bacteria</taxon>
        <taxon>Bacillati</taxon>
        <taxon>Bacillota</taxon>
        <taxon>Bacilli</taxon>
        <taxon>Lactobacillales</taxon>
        <taxon>Lactobacillaceae</taxon>
        <taxon>Secundilactobacillus</taxon>
    </lineage>
</organism>
<dbReference type="SUPFAM" id="SSF53474">
    <property type="entry name" value="alpha/beta-Hydrolases"/>
    <property type="match status" value="1"/>
</dbReference>
<dbReference type="STRING" id="240427.AYR62_07425"/>
<keyword evidence="2" id="KW-0378">Hydrolase</keyword>
<reference evidence="2 3" key="1">
    <citation type="submission" date="2016-03" db="EMBL/GenBank/DDBJ databases">
        <title>Pediococcus and Lactobacillus from brewery environment - whole genome sequencing and assembly.</title>
        <authorList>
            <person name="Behr J."/>
            <person name="Geissler A.J."/>
            <person name="Vogel R.F."/>
        </authorList>
    </citation>
    <scope>NUCLEOTIDE SEQUENCE [LARGE SCALE GENOMIC DNA]</scope>
    <source>
        <strain evidence="2 3">TMW 1.1995</strain>
    </source>
</reference>
<accession>A0A1B2J1J9</accession>
<gene>
    <name evidence="2" type="ORF">AYR63_14315</name>
</gene>
<keyword evidence="3" id="KW-1185">Reference proteome</keyword>
<sequence length="309" mass="35045">MQEAHLKSKKLLIALIISLICGLGLGVWYARYTQHQTIKHEYSFSSTPTIFVHGWTGTGRSEEPLFASAQSLGIAKRHMIIYMRPNGKLKIKGHLTAKMKNPIVQVIFKNNRAGEIKDAHWLLKIMRVLKTKYHVNKYNAVGHSMGSYAWVYYNMLVGNSAKYPKLERAVLIGGPYDGIIDNHKLNQPQNPPLSKLWDDQPNENHLLKNGRPAIIRPEYQKLLAIRSRFPKQAEVLNIYGDLLNGSNSDGVITIPSARSLGYLIKNEVRSYHELRVTGANAQHSKLHEYNLTVNKALTNFIWGKNKAIN</sequence>
<dbReference type="Pfam" id="PF06028">
    <property type="entry name" value="DUF915"/>
    <property type="match status" value="1"/>
</dbReference>
<name>A0A1B2J1J9_9LACO</name>
<dbReference type="EMBL" id="CP014924">
    <property type="protein sequence ID" value="ANZ68195.1"/>
    <property type="molecule type" value="Genomic_DNA"/>
</dbReference>
<keyword evidence="1" id="KW-0472">Membrane</keyword>
<keyword evidence="1" id="KW-0812">Transmembrane</keyword>
<dbReference type="Proteomes" id="UP000093267">
    <property type="component" value="Chromosome"/>
</dbReference>
<feature type="transmembrane region" description="Helical" evidence="1">
    <location>
        <begin position="12"/>
        <end position="30"/>
    </location>
</feature>
<proteinExistence type="predicted"/>
<protein>
    <submittedName>
        <fullName evidence="2">Hydrolase</fullName>
    </submittedName>
</protein>
<dbReference type="AlphaFoldDB" id="A0A1B2J1J9"/>
<dbReference type="InterPro" id="IPR029058">
    <property type="entry name" value="AB_hydrolase_fold"/>
</dbReference>
<evidence type="ECO:0000313" key="3">
    <source>
        <dbReference type="Proteomes" id="UP000093267"/>
    </source>
</evidence>
<evidence type="ECO:0000256" key="1">
    <source>
        <dbReference type="SAM" id="Phobius"/>
    </source>
</evidence>
<evidence type="ECO:0000313" key="2">
    <source>
        <dbReference type="EMBL" id="ANZ68195.1"/>
    </source>
</evidence>
<dbReference type="InterPro" id="IPR010315">
    <property type="entry name" value="DUF915_hydro-like"/>
</dbReference>
<keyword evidence="1" id="KW-1133">Transmembrane helix</keyword>